<sequence>MAFTYSDVVFGREECFKRFGTVFDLPLLQNGMEQAFLSLNTRAAVILDFGCGSAKPFKCIVEGAPYDNVYYSMDTDRSAGADFASFINVPGDLAFDFIIANQVIEHMALDDAHSVLTQARSRLKTKGVFIATVPNVQHPVRYWGDVDHKLPISYANLYALFAVSGYEVAGLWRYSKAVPNSLLDRFLARRMQKIYRIDWADSICLVAKKLHSEDGAG</sequence>
<dbReference type="OrthoDB" id="9804312at2"/>
<dbReference type="Pfam" id="PF13489">
    <property type="entry name" value="Methyltransf_23"/>
    <property type="match status" value="1"/>
</dbReference>
<dbReference type="Gene3D" id="3.40.50.150">
    <property type="entry name" value="Vaccinia Virus protein VP39"/>
    <property type="match status" value="1"/>
</dbReference>
<dbReference type="KEGG" id="dba:Dbac_3274"/>
<dbReference type="AlphaFoldDB" id="C7LP32"/>
<name>C7LP32_DESBD</name>
<accession>C7LP32</accession>
<organism evidence="1 2">
    <name type="scientific">Desulfomicrobium baculatum (strain DSM 4028 / VKM B-1378 / X)</name>
    <name type="common">Desulfovibrio baculatus</name>
    <dbReference type="NCBI Taxonomy" id="525897"/>
    <lineage>
        <taxon>Bacteria</taxon>
        <taxon>Pseudomonadati</taxon>
        <taxon>Thermodesulfobacteriota</taxon>
        <taxon>Desulfovibrionia</taxon>
        <taxon>Desulfovibrionales</taxon>
        <taxon>Desulfomicrobiaceae</taxon>
        <taxon>Desulfomicrobium</taxon>
    </lineage>
</organism>
<dbReference type="SUPFAM" id="SSF53335">
    <property type="entry name" value="S-adenosyl-L-methionine-dependent methyltransferases"/>
    <property type="match status" value="1"/>
</dbReference>
<gene>
    <name evidence="1" type="ordered locus">Dbac_3274</name>
</gene>
<dbReference type="HOGENOM" id="CLU_1270600_0_0_7"/>
<evidence type="ECO:0000313" key="2">
    <source>
        <dbReference type="Proteomes" id="UP000002216"/>
    </source>
</evidence>
<keyword evidence="2" id="KW-1185">Reference proteome</keyword>
<dbReference type="EMBL" id="CP001629">
    <property type="protein sequence ID" value="ACU91348.1"/>
    <property type="molecule type" value="Genomic_DNA"/>
</dbReference>
<dbReference type="InterPro" id="IPR029063">
    <property type="entry name" value="SAM-dependent_MTases_sf"/>
</dbReference>
<evidence type="ECO:0008006" key="3">
    <source>
        <dbReference type="Google" id="ProtNLM"/>
    </source>
</evidence>
<dbReference type="eggNOG" id="COG4627">
    <property type="taxonomic scope" value="Bacteria"/>
</dbReference>
<evidence type="ECO:0000313" key="1">
    <source>
        <dbReference type="EMBL" id="ACU91348.1"/>
    </source>
</evidence>
<protein>
    <recommendedName>
        <fullName evidence="3">Methyltransferase type 11</fullName>
    </recommendedName>
</protein>
<dbReference type="STRING" id="525897.Dbac_3274"/>
<proteinExistence type="predicted"/>
<reference evidence="1 2" key="1">
    <citation type="journal article" date="2009" name="Stand. Genomic Sci.">
        <title>Complete genome sequence of Desulfomicrobium baculatum type strain (X).</title>
        <authorList>
            <person name="Copeland A."/>
            <person name="Spring S."/>
            <person name="Goker M."/>
            <person name="Schneider S."/>
            <person name="Lapidus A."/>
            <person name="Del Rio T.G."/>
            <person name="Tice H."/>
            <person name="Cheng J.F."/>
            <person name="Chen F."/>
            <person name="Nolan M."/>
            <person name="Bruce D."/>
            <person name="Goodwin L."/>
            <person name="Pitluck S."/>
            <person name="Ivanova N."/>
            <person name="Mavrommatis K."/>
            <person name="Ovchinnikova G."/>
            <person name="Pati A."/>
            <person name="Chen A."/>
            <person name="Palaniappan K."/>
            <person name="Land M."/>
            <person name="Hauser L."/>
            <person name="Chang Y.J."/>
            <person name="Jeffries C.C."/>
            <person name="Meincke L."/>
            <person name="Sims D."/>
            <person name="Brettin T."/>
            <person name="Detter J.C."/>
            <person name="Han C."/>
            <person name="Chain P."/>
            <person name="Bristow J."/>
            <person name="Eisen J.A."/>
            <person name="Markowitz V."/>
            <person name="Hugenholtz P."/>
            <person name="Kyrpides N.C."/>
            <person name="Klenk H.P."/>
            <person name="Lucas S."/>
        </authorList>
    </citation>
    <scope>NUCLEOTIDE SEQUENCE [LARGE SCALE GENOMIC DNA]</scope>
    <source>
        <strain evidence="2">DSM 4028 / VKM B-1378 / X</strain>
    </source>
</reference>
<dbReference type="RefSeq" id="WP_015775437.1">
    <property type="nucleotide sequence ID" value="NC_013173.1"/>
</dbReference>
<dbReference type="Proteomes" id="UP000002216">
    <property type="component" value="Chromosome"/>
</dbReference>